<evidence type="ECO:0000256" key="1">
    <source>
        <dbReference type="SAM" id="MobiDB-lite"/>
    </source>
</evidence>
<evidence type="ECO:0000313" key="3">
    <source>
        <dbReference type="Proteomes" id="UP001314170"/>
    </source>
</evidence>
<accession>A0AAV1RU40</accession>
<feature type="compositionally biased region" description="Low complexity" evidence="1">
    <location>
        <begin position="1"/>
        <end position="17"/>
    </location>
</feature>
<sequence length="110" mass="12301">MAQQQLQVLTAQQPQGKPQEEPQERPEGGLPNTPSLKNHLASKNCTFSSLSLKLPKSEATRGEDGRYEGDSDHSDLEASGVKVWMATGLWNQKRGHENKGEDWQMEEKNL</sequence>
<reference evidence="2 3" key="1">
    <citation type="submission" date="2024-01" db="EMBL/GenBank/DDBJ databases">
        <authorList>
            <person name="Waweru B."/>
        </authorList>
    </citation>
    <scope>NUCLEOTIDE SEQUENCE [LARGE SCALE GENOMIC DNA]</scope>
</reference>
<protein>
    <submittedName>
        <fullName evidence="2">Uncharacterized protein</fullName>
    </submittedName>
</protein>
<comment type="caution">
    <text evidence="2">The sequence shown here is derived from an EMBL/GenBank/DDBJ whole genome shotgun (WGS) entry which is preliminary data.</text>
</comment>
<keyword evidence="3" id="KW-1185">Reference proteome</keyword>
<feature type="compositionally biased region" description="Basic and acidic residues" evidence="1">
    <location>
        <begin position="94"/>
        <end position="110"/>
    </location>
</feature>
<feature type="region of interest" description="Disordered" evidence="1">
    <location>
        <begin position="1"/>
        <end position="79"/>
    </location>
</feature>
<feature type="region of interest" description="Disordered" evidence="1">
    <location>
        <begin position="91"/>
        <end position="110"/>
    </location>
</feature>
<evidence type="ECO:0000313" key="2">
    <source>
        <dbReference type="EMBL" id="CAK7339355.1"/>
    </source>
</evidence>
<dbReference type="Proteomes" id="UP001314170">
    <property type="component" value="Unassembled WGS sequence"/>
</dbReference>
<dbReference type="AlphaFoldDB" id="A0AAV1RU40"/>
<gene>
    <name evidence="2" type="ORF">DCAF_LOCUS14406</name>
</gene>
<feature type="compositionally biased region" description="Polar residues" evidence="1">
    <location>
        <begin position="32"/>
        <end position="51"/>
    </location>
</feature>
<feature type="compositionally biased region" description="Basic and acidic residues" evidence="1">
    <location>
        <begin position="55"/>
        <end position="76"/>
    </location>
</feature>
<name>A0AAV1RU40_9ROSI</name>
<feature type="compositionally biased region" description="Basic and acidic residues" evidence="1">
    <location>
        <begin position="18"/>
        <end position="27"/>
    </location>
</feature>
<organism evidence="2 3">
    <name type="scientific">Dovyalis caffra</name>
    <dbReference type="NCBI Taxonomy" id="77055"/>
    <lineage>
        <taxon>Eukaryota</taxon>
        <taxon>Viridiplantae</taxon>
        <taxon>Streptophyta</taxon>
        <taxon>Embryophyta</taxon>
        <taxon>Tracheophyta</taxon>
        <taxon>Spermatophyta</taxon>
        <taxon>Magnoliopsida</taxon>
        <taxon>eudicotyledons</taxon>
        <taxon>Gunneridae</taxon>
        <taxon>Pentapetalae</taxon>
        <taxon>rosids</taxon>
        <taxon>fabids</taxon>
        <taxon>Malpighiales</taxon>
        <taxon>Salicaceae</taxon>
        <taxon>Flacourtieae</taxon>
        <taxon>Dovyalis</taxon>
    </lineage>
</organism>
<proteinExistence type="predicted"/>
<dbReference type="EMBL" id="CAWUPB010001157">
    <property type="protein sequence ID" value="CAK7339355.1"/>
    <property type="molecule type" value="Genomic_DNA"/>
</dbReference>